<dbReference type="GO" id="GO:1904680">
    <property type="term" value="F:peptide transmembrane transporter activity"/>
    <property type="evidence" value="ECO:0007669"/>
    <property type="project" value="TreeGrafter"/>
</dbReference>
<dbReference type="PIRSF" id="PIRSF002741">
    <property type="entry name" value="MppA"/>
    <property type="match status" value="1"/>
</dbReference>
<dbReference type="Gene3D" id="3.40.190.10">
    <property type="entry name" value="Periplasmic binding protein-like II"/>
    <property type="match status" value="1"/>
</dbReference>
<dbReference type="GO" id="GO:0015833">
    <property type="term" value="P:peptide transport"/>
    <property type="evidence" value="ECO:0007669"/>
    <property type="project" value="TreeGrafter"/>
</dbReference>
<accession>A0A176S4A6</accession>
<gene>
    <name evidence="2" type="ORF">THIOM_001279</name>
</gene>
<feature type="domain" description="Solute-binding protein family 5" evidence="1">
    <location>
        <begin position="106"/>
        <end position="436"/>
    </location>
</feature>
<dbReference type="EMBL" id="LUTY01000674">
    <property type="protein sequence ID" value="OAD22903.1"/>
    <property type="molecule type" value="Genomic_DNA"/>
</dbReference>
<protein>
    <submittedName>
        <fullName evidence="2">Family 5 extracellular solute-binding protein</fullName>
    </submittedName>
</protein>
<dbReference type="InterPro" id="IPR030678">
    <property type="entry name" value="Peptide/Ni-bd"/>
</dbReference>
<dbReference type="Pfam" id="PF00496">
    <property type="entry name" value="SBP_bac_5"/>
    <property type="match status" value="1"/>
</dbReference>
<name>A0A176S4A6_9GAMM</name>
<dbReference type="SUPFAM" id="SSF53850">
    <property type="entry name" value="Periplasmic binding protein-like II"/>
    <property type="match status" value="1"/>
</dbReference>
<dbReference type="InterPro" id="IPR000914">
    <property type="entry name" value="SBP_5_dom"/>
</dbReference>
<evidence type="ECO:0000313" key="2">
    <source>
        <dbReference type="EMBL" id="OAD22903.1"/>
    </source>
</evidence>
<proteinExistence type="predicted"/>
<dbReference type="AlphaFoldDB" id="A0A176S4A6"/>
<dbReference type="CDD" id="cd00995">
    <property type="entry name" value="PBP2_NikA_DppA_OppA_like"/>
    <property type="match status" value="1"/>
</dbReference>
<dbReference type="InterPro" id="IPR039424">
    <property type="entry name" value="SBP_5"/>
</dbReference>
<dbReference type="Gene3D" id="3.10.105.10">
    <property type="entry name" value="Dipeptide-binding Protein, Domain 3"/>
    <property type="match status" value="1"/>
</dbReference>
<dbReference type="GO" id="GO:0043190">
    <property type="term" value="C:ATP-binding cassette (ABC) transporter complex"/>
    <property type="evidence" value="ECO:0007669"/>
    <property type="project" value="InterPro"/>
</dbReference>
<keyword evidence="3" id="KW-1185">Reference proteome</keyword>
<comment type="caution">
    <text evidence="2">The sequence shown here is derived from an EMBL/GenBank/DDBJ whole genome shotgun (WGS) entry which is preliminary data.</text>
</comment>
<reference evidence="2 3" key="1">
    <citation type="submission" date="2016-05" db="EMBL/GenBank/DDBJ databases">
        <title>Single-cell genome of chain-forming Candidatus Thiomargarita nelsonii and comparison to other large sulfur-oxidizing bacteria.</title>
        <authorList>
            <person name="Winkel M."/>
            <person name="Salman V."/>
            <person name="Woyke T."/>
            <person name="Schulz-Vogt H."/>
            <person name="Richter M."/>
            <person name="Flood B."/>
            <person name="Bailey J."/>
            <person name="Amann R."/>
            <person name="Mussmann M."/>
        </authorList>
    </citation>
    <scope>NUCLEOTIDE SEQUENCE [LARGE SCALE GENOMIC DNA]</scope>
    <source>
        <strain evidence="2 3">THI036</strain>
    </source>
</reference>
<organism evidence="2 3">
    <name type="scientific">Candidatus Thiomargarita nelsonii</name>
    <dbReference type="NCBI Taxonomy" id="1003181"/>
    <lineage>
        <taxon>Bacteria</taxon>
        <taxon>Pseudomonadati</taxon>
        <taxon>Pseudomonadota</taxon>
        <taxon>Gammaproteobacteria</taxon>
        <taxon>Thiotrichales</taxon>
        <taxon>Thiotrichaceae</taxon>
        <taxon>Thiomargarita</taxon>
    </lineage>
</organism>
<dbReference type="GO" id="GO:0030288">
    <property type="term" value="C:outer membrane-bounded periplasmic space"/>
    <property type="evidence" value="ECO:0007669"/>
    <property type="project" value="UniProtKB-ARBA"/>
</dbReference>
<evidence type="ECO:0000313" key="3">
    <source>
        <dbReference type="Proteomes" id="UP000076962"/>
    </source>
</evidence>
<evidence type="ECO:0000259" key="1">
    <source>
        <dbReference type="Pfam" id="PF00496"/>
    </source>
</evidence>
<dbReference type="PANTHER" id="PTHR30290">
    <property type="entry name" value="PERIPLASMIC BINDING COMPONENT OF ABC TRANSPORTER"/>
    <property type="match status" value="1"/>
</dbReference>
<sequence>MVAHFLHGQYKIAHRVKLHDSVLIWCILSLSEFNAKGYLTVKKSVLLSLIFILLSACHEPQLHSLRFGLSRAPISLDPRFATDATSTRINRLLYHALVDFDDSLRPIPDLATWEQLSPTQYRFHLGDNGRVFHNGSRLTAHDVKATYDFILDANNASPHRGSLSLIKQINVQDADTIDFMLEKPDVLFPGRLVVGIVPAALIDSQHPFNKKPVGSDRFELVKWEESTHLFLRRRSDGQVVEFLEVKDPVVRALKLVRGEVDILQSDLSPELVTWLTKRPEIKVSKGQGTNFTYLGFNMENPVTGQFAVREAIAYAINREEIIHYLLGNAARSASSFLLPPTHWAGHPGLPAYSYNPKKARALLAQAGFTQSNPLKLSYKTSNNPFRIRIATVIQQQLAEVGIEMDLRTYDWGTFYGDIKKGHFQLYSLSWVGIKMPDIFRYVFHSSAVPPNGANRGRLKNPKIDALIEQAEAATTLEAGAAGYRELQVALFDELPYVPLWYEDHVLASHRRISGYTLAPDGNYDGLNTVVLR</sequence>
<dbReference type="Proteomes" id="UP000076962">
    <property type="component" value="Unassembled WGS sequence"/>
</dbReference>
<dbReference type="PATRIC" id="fig|1003181.4.peg.1793"/>
<dbReference type="Gene3D" id="3.90.76.10">
    <property type="entry name" value="Dipeptide-binding Protein, Domain 1"/>
    <property type="match status" value="1"/>
</dbReference>